<accession>A0A151QQR8</accession>
<dbReference type="Proteomes" id="UP000075243">
    <property type="component" value="Unassembled WGS sequence"/>
</dbReference>
<dbReference type="InterPro" id="IPR044730">
    <property type="entry name" value="RNase_H-like_dom_plant"/>
</dbReference>
<organism evidence="2 3">
    <name type="scientific">Cajanus cajan</name>
    <name type="common">Pigeon pea</name>
    <name type="synonym">Cajanus indicus</name>
    <dbReference type="NCBI Taxonomy" id="3821"/>
    <lineage>
        <taxon>Eukaryota</taxon>
        <taxon>Viridiplantae</taxon>
        <taxon>Streptophyta</taxon>
        <taxon>Embryophyta</taxon>
        <taxon>Tracheophyta</taxon>
        <taxon>Spermatophyta</taxon>
        <taxon>Magnoliopsida</taxon>
        <taxon>eudicotyledons</taxon>
        <taxon>Gunneridae</taxon>
        <taxon>Pentapetalae</taxon>
        <taxon>rosids</taxon>
        <taxon>fabids</taxon>
        <taxon>Fabales</taxon>
        <taxon>Fabaceae</taxon>
        <taxon>Papilionoideae</taxon>
        <taxon>50 kb inversion clade</taxon>
        <taxon>NPAAA clade</taxon>
        <taxon>indigoferoid/millettioid clade</taxon>
        <taxon>Phaseoleae</taxon>
        <taxon>Cajanus</taxon>
    </lineage>
</organism>
<sequence>AACGIIFRDNMANLVGCLAELVEVRSALEAELLAIIRVVQLARDHGWMSLWLESDSLLVISAFYNPLLVPW</sequence>
<dbReference type="InterPro" id="IPR012337">
    <property type="entry name" value="RNaseH-like_sf"/>
</dbReference>
<evidence type="ECO:0000259" key="1">
    <source>
        <dbReference type="Pfam" id="PF13456"/>
    </source>
</evidence>
<feature type="domain" description="RNase H type-1" evidence="1">
    <location>
        <begin position="1"/>
        <end position="63"/>
    </location>
</feature>
<dbReference type="AlphaFoldDB" id="A0A151QQR8"/>
<keyword evidence="3" id="KW-1185">Reference proteome</keyword>
<dbReference type="PANTHER" id="PTHR47074">
    <property type="entry name" value="BNAC02G40300D PROTEIN"/>
    <property type="match status" value="1"/>
</dbReference>
<dbReference type="GO" id="GO:0004523">
    <property type="term" value="F:RNA-DNA hybrid ribonuclease activity"/>
    <property type="evidence" value="ECO:0007669"/>
    <property type="project" value="InterPro"/>
</dbReference>
<dbReference type="InterPro" id="IPR052929">
    <property type="entry name" value="RNase_H-like_EbsB-rel"/>
</dbReference>
<dbReference type="Gramene" id="C.cajan_45715.t">
    <property type="protein sequence ID" value="C.cajan_45715.t.cds1"/>
    <property type="gene ID" value="C.cajan_45715"/>
</dbReference>
<evidence type="ECO:0000313" key="2">
    <source>
        <dbReference type="EMBL" id="KYP32625.1"/>
    </source>
</evidence>
<protein>
    <recommendedName>
        <fullName evidence="1">RNase H type-1 domain-containing protein</fullName>
    </recommendedName>
</protein>
<evidence type="ECO:0000313" key="3">
    <source>
        <dbReference type="Proteomes" id="UP000075243"/>
    </source>
</evidence>
<dbReference type="GO" id="GO:0003676">
    <property type="term" value="F:nucleic acid binding"/>
    <property type="evidence" value="ECO:0007669"/>
    <property type="project" value="InterPro"/>
</dbReference>
<dbReference type="InterPro" id="IPR036397">
    <property type="entry name" value="RNaseH_sf"/>
</dbReference>
<dbReference type="Pfam" id="PF13456">
    <property type="entry name" value="RVT_3"/>
    <property type="match status" value="1"/>
</dbReference>
<reference evidence="2" key="1">
    <citation type="journal article" date="2012" name="Nat. Biotechnol.">
        <title>Draft genome sequence of pigeonpea (Cajanus cajan), an orphan legume crop of resource-poor farmers.</title>
        <authorList>
            <person name="Varshney R.K."/>
            <person name="Chen W."/>
            <person name="Li Y."/>
            <person name="Bharti A.K."/>
            <person name="Saxena R.K."/>
            <person name="Schlueter J.A."/>
            <person name="Donoghue M.T."/>
            <person name="Azam S."/>
            <person name="Fan G."/>
            <person name="Whaley A.M."/>
            <person name="Farmer A.D."/>
            <person name="Sheridan J."/>
            <person name="Iwata A."/>
            <person name="Tuteja R."/>
            <person name="Penmetsa R.V."/>
            <person name="Wu W."/>
            <person name="Upadhyaya H.D."/>
            <person name="Yang S.P."/>
            <person name="Shah T."/>
            <person name="Saxena K.B."/>
            <person name="Michael T."/>
            <person name="McCombie W.R."/>
            <person name="Yang B."/>
            <person name="Zhang G."/>
            <person name="Yang H."/>
            <person name="Wang J."/>
            <person name="Spillane C."/>
            <person name="Cook D.R."/>
            <person name="May G.D."/>
            <person name="Xu X."/>
            <person name="Jackson S.A."/>
        </authorList>
    </citation>
    <scope>NUCLEOTIDE SEQUENCE [LARGE SCALE GENOMIC DNA]</scope>
</reference>
<dbReference type="OMA" id="FRDNMAN"/>
<feature type="non-terminal residue" evidence="2">
    <location>
        <position position="1"/>
    </location>
</feature>
<dbReference type="CDD" id="cd06222">
    <property type="entry name" value="RNase_H_like"/>
    <property type="match status" value="1"/>
</dbReference>
<dbReference type="EMBL" id="KQ485194">
    <property type="protein sequence ID" value="KYP32625.1"/>
    <property type="molecule type" value="Genomic_DNA"/>
</dbReference>
<dbReference type="PANTHER" id="PTHR47074:SF75">
    <property type="entry name" value="RNASE H TYPE-1 DOMAIN-CONTAINING PROTEIN"/>
    <property type="match status" value="1"/>
</dbReference>
<proteinExistence type="predicted"/>
<dbReference type="InterPro" id="IPR002156">
    <property type="entry name" value="RNaseH_domain"/>
</dbReference>
<dbReference type="SUPFAM" id="SSF53098">
    <property type="entry name" value="Ribonuclease H-like"/>
    <property type="match status" value="1"/>
</dbReference>
<dbReference type="Gene3D" id="3.30.420.10">
    <property type="entry name" value="Ribonuclease H-like superfamily/Ribonuclease H"/>
    <property type="match status" value="1"/>
</dbReference>
<gene>
    <name evidence="2" type="ORF">KK1_046636</name>
</gene>
<name>A0A151QQR8_CAJCA</name>